<evidence type="ECO:0000256" key="2">
    <source>
        <dbReference type="SAM" id="MobiDB-lite"/>
    </source>
</evidence>
<name>A0ABD1E338_HYPHA</name>
<sequence>MNSDLDSDVDSVACGTISNNFKKRKSFGRLSEVMKKLRTASHVTGEDCSCVRHKCFQTVNENERKRIIKEFNVMLSRDEQTQYLSGLITVLPVQRRHNRLPHNEANFNYSSYAYRVRIEIEGVTQDVPVCLKAFISLHGITSRRVQTTRESLANLGHSSRDGRGRHNNHPNKHSAETKSAVISFIQSLKGRKSHYSLKDSAKIYLPEELNIAKIHAMYNEKYSNNQVSYDVFRETFNTKFNIAFGYPRKDTCSTCDTHKVKENNILKMLQESDKDKEDLKQTLVSLNEEIECHKKSDKFYSLKRNIDKIKKKTKTLKQLLWIFNVISQLLIFLLTISIINGN</sequence>
<comment type="caution">
    <text evidence="4">The sequence shown here is derived from an EMBL/GenBank/DDBJ whole genome shotgun (WGS) entry which is preliminary data.</text>
</comment>
<keyword evidence="3" id="KW-0812">Transmembrane</keyword>
<keyword evidence="1" id="KW-0175">Coiled coil</keyword>
<keyword evidence="3" id="KW-1133">Transmembrane helix</keyword>
<dbReference type="EMBL" id="JBDJPC010000013">
    <property type="protein sequence ID" value="KAL1488990.1"/>
    <property type="molecule type" value="Genomic_DNA"/>
</dbReference>
<protein>
    <submittedName>
        <fullName evidence="4">Uncharacterized protein</fullName>
    </submittedName>
</protein>
<gene>
    <name evidence="4" type="ORF">ABEB36_014769</name>
</gene>
<dbReference type="Proteomes" id="UP001566132">
    <property type="component" value="Unassembled WGS sequence"/>
</dbReference>
<evidence type="ECO:0000256" key="1">
    <source>
        <dbReference type="SAM" id="Coils"/>
    </source>
</evidence>
<feature type="coiled-coil region" evidence="1">
    <location>
        <begin position="269"/>
        <end position="296"/>
    </location>
</feature>
<keyword evidence="5" id="KW-1185">Reference proteome</keyword>
<keyword evidence="3" id="KW-0472">Membrane</keyword>
<dbReference type="PANTHER" id="PTHR10773">
    <property type="entry name" value="DNA-DIRECTED RNA POLYMERASES I, II, AND III SUBUNIT RPABC2"/>
    <property type="match status" value="1"/>
</dbReference>
<feature type="region of interest" description="Disordered" evidence="2">
    <location>
        <begin position="154"/>
        <end position="176"/>
    </location>
</feature>
<proteinExistence type="predicted"/>
<feature type="transmembrane region" description="Helical" evidence="3">
    <location>
        <begin position="319"/>
        <end position="339"/>
    </location>
</feature>
<evidence type="ECO:0000313" key="5">
    <source>
        <dbReference type="Proteomes" id="UP001566132"/>
    </source>
</evidence>
<dbReference type="PANTHER" id="PTHR10773:SF19">
    <property type="match status" value="1"/>
</dbReference>
<dbReference type="AlphaFoldDB" id="A0ABD1E338"/>
<accession>A0ABD1E338</accession>
<organism evidence="4 5">
    <name type="scientific">Hypothenemus hampei</name>
    <name type="common">Coffee berry borer</name>
    <dbReference type="NCBI Taxonomy" id="57062"/>
    <lineage>
        <taxon>Eukaryota</taxon>
        <taxon>Metazoa</taxon>
        <taxon>Ecdysozoa</taxon>
        <taxon>Arthropoda</taxon>
        <taxon>Hexapoda</taxon>
        <taxon>Insecta</taxon>
        <taxon>Pterygota</taxon>
        <taxon>Neoptera</taxon>
        <taxon>Endopterygota</taxon>
        <taxon>Coleoptera</taxon>
        <taxon>Polyphaga</taxon>
        <taxon>Cucujiformia</taxon>
        <taxon>Curculionidae</taxon>
        <taxon>Scolytinae</taxon>
        <taxon>Hypothenemus</taxon>
    </lineage>
</organism>
<evidence type="ECO:0000256" key="3">
    <source>
        <dbReference type="SAM" id="Phobius"/>
    </source>
</evidence>
<evidence type="ECO:0000313" key="4">
    <source>
        <dbReference type="EMBL" id="KAL1488990.1"/>
    </source>
</evidence>
<reference evidence="4 5" key="1">
    <citation type="submission" date="2024-05" db="EMBL/GenBank/DDBJ databases">
        <title>Genetic variation in Jamaican populations of the coffee berry borer (Hypothenemus hampei).</title>
        <authorList>
            <person name="Errbii M."/>
            <person name="Myrie A."/>
        </authorList>
    </citation>
    <scope>NUCLEOTIDE SEQUENCE [LARGE SCALE GENOMIC DNA]</scope>
    <source>
        <strain evidence="4">JA-Hopewell-2020-01-JO</strain>
        <tissue evidence="4">Whole body</tissue>
    </source>
</reference>